<dbReference type="GeneID" id="34461034"/>
<dbReference type="EMBL" id="KV878902">
    <property type="protein sequence ID" value="OJJ82304.1"/>
    <property type="molecule type" value="Genomic_DNA"/>
</dbReference>
<evidence type="ECO:0000256" key="5">
    <source>
        <dbReference type="PROSITE-ProRule" id="PRU00464"/>
    </source>
</evidence>
<evidence type="ECO:0000256" key="4">
    <source>
        <dbReference type="PIRSR" id="PIRSR639383-3"/>
    </source>
</evidence>
<feature type="binding site" evidence="3">
    <location>
        <position position="105"/>
    </location>
    <ligand>
        <name>substrate</name>
    </ligand>
</feature>
<dbReference type="AlphaFoldDB" id="A0A1L9VEI0"/>
<dbReference type="Pfam" id="PF01230">
    <property type="entry name" value="HIT"/>
    <property type="match status" value="1"/>
</dbReference>
<dbReference type="GO" id="GO:0047710">
    <property type="term" value="F:bis(5'-adenosyl)-triphosphatase activity"/>
    <property type="evidence" value="ECO:0007669"/>
    <property type="project" value="UniProtKB-UniRule"/>
</dbReference>
<comment type="catalytic activity">
    <reaction evidence="6">
        <text>P(1),P(3)-bis(5'-adenosyl) triphosphate + H2O = AMP + ADP + 2 H(+)</text>
        <dbReference type="Rhea" id="RHEA:13893"/>
        <dbReference type="ChEBI" id="CHEBI:15377"/>
        <dbReference type="ChEBI" id="CHEBI:15378"/>
        <dbReference type="ChEBI" id="CHEBI:58529"/>
        <dbReference type="ChEBI" id="CHEBI:456215"/>
        <dbReference type="ChEBI" id="CHEBI:456216"/>
        <dbReference type="EC" id="3.6.1.29"/>
    </reaction>
</comment>
<dbReference type="InterPro" id="IPR051884">
    <property type="entry name" value="Bis(5'-adenosyl)-TPase_reg"/>
</dbReference>
<sequence>MPPALKGIPPIHFGPFVVTTQVFHLTPTTFALVNLKPILPGHVLISPRRIAPRVADLTPSETTDLFLTVRRVGRMIERVYGASSLNIAIQDGVDAGQSVPHVHAHVIPRQRRDLDHLGGTDAIYDMLDGEEGDVGRIQREVAATTKSGAGDGSGSGSGSGSVTEEVKKQLAQDDEGGRRTNFPAVDNDARKPRGMEEMEAEATMLAREMEKEPLD</sequence>
<feature type="domain" description="HIT" evidence="8">
    <location>
        <begin position="30"/>
        <end position="116"/>
    </location>
</feature>
<feature type="compositionally biased region" description="Basic and acidic residues" evidence="7">
    <location>
        <begin position="164"/>
        <end position="178"/>
    </location>
</feature>
<dbReference type="PANTHER" id="PTHR46243:SF1">
    <property type="entry name" value="BIS(5'-ADENOSYL)-TRIPHOSPHATASE"/>
    <property type="match status" value="1"/>
</dbReference>
<dbReference type="GO" id="GO:0000166">
    <property type="term" value="F:nucleotide binding"/>
    <property type="evidence" value="ECO:0007669"/>
    <property type="project" value="UniProtKB-KW"/>
</dbReference>
<feature type="site" description="Important for induction of apoptosis" evidence="4">
    <location>
        <position position="124"/>
    </location>
</feature>
<dbReference type="RefSeq" id="XP_022399002.1">
    <property type="nucleotide sequence ID" value="XM_022544773.1"/>
</dbReference>
<feature type="active site" description="Tele-AMP-histidine intermediate" evidence="2">
    <location>
        <position position="103"/>
    </location>
</feature>
<evidence type="ECO:0000256" key="6">
    <source>
        <dbReference type="RuleBase" id="RU366076"/>
    </source>
</evidence>
<feature type="compositionally biased region" description="Gly residues" evidence="7">
    <location>
        <begin position="149"/>
        <end position="159"/>
    </location>
</feature>
<feature type="binding site" evidence="3">
    <location>
        <position position="34"/>
    </location>
    <ligand>
        <name>substrate</name>
    </ligand>
</feature>
<dbReference type="SUPFAM" id="SSF54197">
    <property type="entry name" value="HIT-like"/>
    <property type="match status" value="1"/>
</dbReference>
<keyword evidence="1 6" id="KW-0547">Nucleotide-binding</keyword>
<reference evidence="10" key="1">
    <citation type="journal article" date="2017" name="Genome Biol.">
        <title>Comparative genomics reveals high biological diversity and specific adaptations in the industrially and medically important fungal genus Aspergillus.</title>
        <authorList>
            <person name="de Vries R.P."/>
            <person name="Riley R."/>
            <person name="Wiebenga A."/>
            <person name="Aguilar-Osorio G."/>
            <person name="Amillis S."/>
            <person name="Uchima C.A."/>
            <person name="Anderluh G."/>
            <person name="Asadollahi M."/>
            <person name="Askin M."/>
            <person name="Barry K."/>
            <person name="Battaglia E."/>
            <person name="Bayram O."/>
            <person name="Benocci T."/>
            <person name="Braus-Stromeyer S.A."/>
            <person name="Caldana C."/>
            <person name="Canovas D."/>
            <person name="Cerqueira G.C."/>
            <person name="Chen F."/>
            <person name="Chen W."/>
            <person name="Choi C."/>
            <person name="Clum A."/>
            <person name="Dos Santos R.A."/>
            <person name="Damasio A.R."/>
            <person name="Diallinas G."/>
            <person name="Emri T."/>
            <person name="Fekete E."/>
            <person name="Flipphi M."/>
            <person name="Freyberg S."/>
            <person name="Gallo A."/>
            <person name="Gournas C."/>
            <person name="Habgood R."/>
            <person name="Hainaut M."/>
            <person name="Harispe M.L."/>
            <person name="Henrissat B."/>
            <person name="Hilden K.S."/>
            <person name="Hope R."/>
            <person name="Hossain A."/>
            <person name="Karabika E."/>
            <person name="Karaffa L."/>
            <person name="Karanyi Z."/>
            <person name="Krasevec N."/>
            <person name="Kuo A."/>
            <person name="Kusch H."/>
            <person name="LaButti K."/>
            <person name="Lagendijk E.L."/>
            <person name="Lapidus A."/>
            <person name="Levasseur A."/>
            <person name="Lindquist E."/>
            <person name="Lipzen A."/>
            <person name="Logrieco A.F."/>
            <person name="MacCabe A."/>
            <person name="Maekelae M.R."/>
            <person name="Malavazi I."/>
            <person name="Melin P."/>
            <person name="Meyer V."/>
            <person name="Mielnichuk N."/>
            <person name="Miskei M."/>
            <person name="Molnar A.P."/>
            <person name="Mule G."/>
            <person name="Ngan C.Y."/>
            <person name="Orejas M."/>
            <person name="Orosz E."/>
            <person name="Ouedraogo J.P."/>
            <person name="Overkamp K.M."/>
            <person name="Park H.-S."/>
            <person name="Perrone G."/>
            <person name="Piumi F."/>
            <person name="Punt P.J."/>
            <person name="Ram A.F."/>
            <person name="Ramon A."/>
            <person name="Rauscher S."/>
            <person name="Record E."/>
            <person name="Riano-Pachon D.M."/>
            <person name="Robert V."/>
            <person name="Roehrig J."/>
            <person name="Ruller R."/>
            <person name="Salamov A."/>
            <person name="Salih N.S."/>
            <person name="Samson R.A."/>
            <person name="Sandor E."/>
            <person name="Sanguinetti M."/>
            <person name="Schuetze T."/>
            <person name="Sepcic K."/>
            <person name="Shelest E."/>
            <person name="Sherlock G."/>
            <person name="Sophianopoulou V."/>
            <person name="Squina F.M."/>
            <person name="Sun H."/>
            <person name="Susca A."/>
            <person name="Todd R.B."/>
            <person name="Tsang A."/>
            <person name="Unkles S.E."/>
            <person name="van de Wiele N."/>
            <person name="van Rossen-Uffink D."/>
            <person name="Oliveira J.V."/>
            <person name="Vesth T.C."/>
            <person name="Visser J."/>
            <person name="Yu J.-H."/>
            <person name="Zhou M."/>
            <person name="Andersen M.R."/>
            <person name="Archer D.B."/>
            <person name="Baker S.E."/>
            <person name="Benoit I."/>
            <person name="Brakhage A.A."/>
            <person name="Braus G.H."/>
            <person name="Fischer R."/>
            <person name="Frisvad J.C."/>
            <person name="Goldman G.H."/>
            <person name="Houbraken J."/>
            <person name="Oakley B."/>
            <person name="Pocsi I."/>
            <person name="Scazzocchio C."/>
            <person name="Seiboth B."/>
            <person name="vanKuyk P.A."/>
            <person name="Wortman J."/>
            <person name="Dyer P.S."/>
            <person name="Grigoriev I.V."/>
        </authorList>
    </citation>
    <scope>NUCLEOTIDE SEQUENCE [LARGE SCALE GENOMIC DNA]</scope>
    <source>
        <strain evidence="10">CBS 516.65</strain>
    </source>
</reference>
<feature type="binding site" evidence="3">
    <location>
        <position position="90"/>
    </location>
    <ligand>
        <name>substrate</name>
    </ligand>
</feature>
<dbReference type="CDD" id="cd01275">
    <property type="entry name" value="FHIT"/>
    <property type="match status" value="1"/>
</dbReference>
<feature type="short sequence motif" description="Histidine triad motif" evidence="5">
    <location>
        <begin position="101"/>
        <end position="105"/>
    </location>
</feature>
<feature type="compositionally biased region" description="Basic and acidic residues" evidence="7">
    <location>
        <begin position="187"/>
        <end position="196"/>
    </location>
</feature>
<name>A0A1L9VEI0_ASPGL</name>
<evidence type="ECO:0000256" key="1">
    <source>
        <dbReference type="ARBA" id="ARBA00022741"/>
    </source>
</evidence>
<feature type="region of interest" description="Disordered" evidence="7">
    <location>
        <begin position="143"/>
        <end position="215"/>
    </location>
</feature>
<dbReference type="VEuPathDB" id="FungiDB:ASPGLDRAFT_37054"/>
<evidence type="ECO:0000256" key="2">
    <source>
        <dbReference type="PIRSR" id="PIRSR639383-1"/>
    </source>
</evidence>
<dbReference type="InterPro" id="IPR039383">
    <property type="entry name" value="FHIT"/>
</dbReference>
<evidence type="ECO:0000256" key="7">
    <source>
        <dbReference type="SAM" id="MobiDB-lite"/>
    </source>
</evidence>
<dbReference type="Proteomes" id="UP000184300">
    <property type="component" value="Unassembled WGS sequence"/>
</dbReference>
<dbReference type="PANTHER" id="PTHR46243">
    <property type="entry name" value="BIS(5'-ADENOSYL)-TRIPHOSPHATASE"/>
    <property type="match status" value="1"/>
</dbReference>
<evidence type="ECO:0000256" key="3">
    <source>
        <dbReference type="PIRSR" id="PIRSR639383-2"/>
    </source>
</evidence>
<dbReference type="Gene3D" id="3.30.428.10">
    <property type="entry name" value="HIT-like"/>
    <property type="match status" value="1"/>
</dbReference>
<proteinExistence type="predicted"/>
<feature type="binding site" evidence="3">
    <location>
        <begin position="96"/>
        <end position="99"/>
    </location>
    <ligand>
        <name>substrate</name>
    </ligand>
</feature>
<dbReference type="OrthoDB" id="680339at2759"/>
<dbReference type="PROSITE" id="PS51084">
    <property type="entry name" value="HIT_2"/>
    <property type="match status" value="1"/>
</dbReference>
<dbReference type="InterPro" id="IPR011146">
    <property type="entry name" value="HIT-like"/>
</dbReference>
<dbReference type="STRING" id="1160497.A0A1L9VEI0"/>
<evidence type="ECO:0000313" key="9">
    <source>
        <dbReference type="EMBL" id="OJJ82304.1"/>
    </source>
</evidence>
<evidence type="ECO:0000259" key="8">
    <source>
        <dbReference type="PROSITE" id="PS51084"/>
    </source>
</evidence>
<dbReference type="InterPro" id="IPR036265">
    <property type="entry name" value="HIT-like_sf"/>
</dbReference>
<accession>A0A1L9VEI0</accession>
<evidence type="ECO:0000313" key="10">
    <source>
        <dbReference type="Proteomes" id="UP000184300"/>
    </source>
</evidence>
<keyword evidence="6" id="KW-0378">Hydrolase</keyword>
<gene>
    <name evidence="9" type="ORF">ASPGLDRAFT_37054</name>
</gene>
<comment type="cofactor">
    <cofactor evidence="6">
        <name>Mn(2+)</name>
        <dbReference type="ChEBI" id="CHEBI:29035"/>
    </cofactor>
</comment>
<keyword evidence="10" id="KW-1185">Reference proteome</keyword>
<organism evidence="9 10">
    <name type="scientific">Aspergillus glaucus CBS 516.65</name>
    <dbReference type="NCBI Taxonomy" id="1160497"/>
    <lineage>
        <taxon>Eukaryota</taxon>
        <taxon>Fungi</taxon>
        <taxon>Dikarya</taxon>
        <taxon>Ascomycota</taxon>
        <taxon>Pezizomycotina</taxon>
        <taxon>Eurotiomycetes</taxon>
        <taxon>Eurotiomycetidae</taxon>
        <taxon>Eurotiales</taxon>
        <taxon>Aspergillaceae</taxon>
        <taxon>Aspergillus</taxon>
        <taxon>Aspergillus subgen. Aspergillus</taxon>
    </lineage>
</organism>
<dbReference type="EC" id="3.6.1.29" evidence="6"/>
<protein>
    <recommendedName>
        <fullName evidence="6">Bis(5'-adenosyl)-triphosphatase</fullName>
        <ecNumber evidence="6">3.6.1.29</ecNumber>
    </recommendedName>
</protein>